<name>A0AAV7JH43_9METZ</name>
<evidence type="ECO:0000313" key="2">
    <source>
        <dbReference type="Proteomes" id="UP001165289"/>
    </source>
</evidence>
<keyword evidence="2" id="KW-1185">Reference proteome</keyword>
<dbReference type="Proteomes" id="UP001165289">
    <property type="component" value="Unassembled WGS sequence"/>
</dbReference>
<reference evidence="1 2" key="1">
    <citation type="journal article" date="2023" name="BMC Biol.">
        <title>The compact genome of the sponge Oopsacas minuta (Hexactinellida) is lacking key metazoan core genes.</title>
        <authorList>
            <person name="Santini S."/>
            <person name="Schenkelaars Q."/>
            <person name="Jourda C."/>
            <person name="Duchesne M."/>
            <person name="Belahbib H."/>
            <person name="Rocher C."/>
            <person name="Selva M."/>
            <person name="Riesgo A."/>
            <person name="Vervoort M."/>
            <person name="Leys S.P."/>
            <person name="Kodjabachian L."/>
            <person name="Le Bivic A."/>
            <person name="Borchiellini C."/>
            <person name="Claverie J.M."/>
            <person name="Renard E."/>
        </authorList>
    </citation>
    <scope>NUCLEOTIDE SEQUENCE [LARGE SCALE GENOMIC DNA]</scope>
    <source>
        <strain evidence="1">SPO-2</strain>
    </source>
</reference>
<organism evidence="1 2">
    <name type="scientific">Oopsacas minuta</name>
    <dbReference type="NCBI Taxonomy" id="111878"/>
    <lineage>
        <taxon>Eukaryota</taxon>
        <taxon>Metazoa</taxon>
        <taxon>Porifera</taxon>
        <taxon>Hexactinellida</taxon>
        <taxon>Hexasterophora</taxon>
        <taxon>Lyssacinosida</taxon>
        <taxon>Leucopsacidae</taxon>
        <taxon>Oopsacas</taxon>
    </lineage>
</organism>
<comment type="caution">
    <text evidence="1">The sequence shown here is derived from an EMBL/GenBank/DDBJ whole genome shotgun (WGS) entry which is preliminary data.</text>
</comment>
<dbReference type="EMBL" id="JAKMXF010000332">
    <property type="protein sequence ID" value="KAI6648193.1"/>
    <property type="molecule type" value="Genomic_DNA"/>
</dbReference>
<dbReference type="AlphaFoldDB" id="A0AAV7JH43"/>
<gene>
    <name evidence="1" type="ORF">LOD99_12002</name>
</gene>
<evidence type="ECO:0000313" key="1">
    <source>
        <dbReference type="EMBL" id="KAI6648193.1"/>
    </source>
</evidence>
<proteinExistence type="predicted"/>
<sequence>MSTNIFHLKLALFKTHSCKGTSKLNRETDLITPWHQHNHGIEDSVAWVGILHKQSFYIDSQEPRSISSILRKNRYEIASFLSQCRTENLQPGIRLRL</sequence>
<protein>
    <submittedName>
        <fullName evidence="1">Uncharacterized protein</fullName>
    </submittedName>
</protein>
<accession>A0AAV7JH43</accession>